<accession>A0A090N0A0</accession>
<proteinExistence type="predicted"/>
<dbReference type="AlphaFoldDB" id="A0A090N0A0"/>
<reference evidence="2 3" key="1">
    <citation type="submission" date="2014-09" db="EMBL/GenBank/DDBJ databases">
        <authorList>
            <person name="Martin A.A."/>
        </authorList>
    </citation>
    <scope>NUCLEOTIDE SEQUENCE</scope>
    <source>
        <strain evidence="3">ED321</strain>
        <strain evidence="2">ED321 Heterogonic</strain>
    </source>
</reference>
<evidence type="ECO:0000256" key="1">
    <source>
        <dbReference type="SAM" id="SignalP"/>
    </source>
</evidence>
<keyword evidence="3" id="KW-1185">Reference proteome</keyword>
<sequence length="397" mass="43761">MDTSKKELYYLIILLSFVKYSLGCSGSGVGTQNYQNPTISMKFFPPTLWTYPPTDSTTLMTYFLGQASSQSQAQNNAETDLTSALSLALQDNGYNAGLYKITPTYAAPLVYDCVKAASGTPTNFDWYEIEGDVVAKHVTGYTQALTGTNCISKNVGTTPVTKSDFILDARITIDGLNVNSIQMTQILNAFMAQLSFGRVINSCTVGDIDLTSTPRAINSKGKRTMTITIKGSPPVEWTYFQENINRAYPGQFHIAEVSKYIIEEDLKNALIYGMLSWGVNPNYHTLTTTNIATFAYRCDRRGDIGVGSSNIMGEIENGFITKKLTIASSITTEDCVKNKYNSGKSGTTQPLIVENSISASSINLRKEDAQKIVEFFIDYMTEMKKLHPEAEVSYTIN</sequence>
<dbReference type="GeneID" id="36382693"/>
<evidence type="ECO:0000313" key="4">
    <source>
        <dbReference type="WBParaSite" id="SRAE_2000495300.1"/>
    </source>
</evidence>
<evidence type="ECO:0000313" key="5">
    <source>
        <dbReference type="WormBase" id="SRAE_2000495300"/>
    </source>
</evidence>
<keyword evidence="1" id="KW-0732">Signal</keyword>
<evidence type="ECO:0000313" key="3">
    <source>
        <dbReference type="Proteomes" id="UP000035682"/>
    </source>
</evidence>
<dbReference type="EMBL" id="LN609529">
    <property type="protein sequence ID" value="CEF70320.1"/>
    <property type="molecule type" value="Genomic_DNA"/>
</dbReference>
<gene>
    <name evidence="2 4 5" type="ORF">SRAE_2000495300</name>
</gene>
<feature type="chain" id="PRO_5015031460" evidence="1">
    <location>
        <begin position="24"/>
        <end position="397"/>
    </location>
</feature>
<feature type="signal peptide" evidence="1">
    <location>
        <begin position="1"/>
        <end position="23"/>
    </location>
</feature>
<dbReference type="Proteomes" id="UP000035682">
    <property type="component" value="Unplaced"/>
</dbReference>
<dbReference type="CTD" id="36382693"/>
<protein>
    <submittedName>
        <fullName evidence="2 4">Uncharacterized protein</fullName>
    </submittedName>
</protein>
<dbReference type="RefSeq" id="XP_024509519.1">
    <property type="nucleotide sequence ID" value="XM_024643898.1"/>
</dbReference>
<organism evidence="2">
    <name type="scientific">Strongyloides ratti</name>
    <name type="common">Parasitic roundworm</name>
    <dbReference type="NCBI Taxonomy" id="34506"/>
    <lineage>
        <taxon>Eukaryota</taxon>
        <taxon>Metazoa</taxon>
        <taxon>Ecdysozoa</taxon>
        <taxon>Nematoda</taxon>
        <taxon>Chromadorea</taxon>
        <taxon>Rhabditida</taxon>
        <taxon>Tylenchina</taxon>
        <taxon>Panagrolaimomorpha</taxon>
        <taxon>Strongyloidoidea</taxon>
        <taxon>Strongyloididae</taxon>
        <taxon>Strongyloides</taxon>
    </lineage>
</organism>
<dbReference type="WormBase" id="SRAE_2000495300">
    <property type="protein sequence ID" value="SRP05805"/>
    <property type="gene ID" value="WBGene00265200"/>
</dbReference>
<reference evidence="4" key="2">
    <citation type="submission" date="2020-12" db="UniProtKB">
        <authorList>
            <consortium name="WormBaseParasite"/>
        </authorList>
    </citation>
    <scope>IDENTIFICATION</scope>
</reference>
<dbReference type="WBParaSite" id="SRAE_2000495300.1">
    <property type="protein sequence ID" value="SRAE_2000495300.1"/>
    <property type="gene ID" value="WBGene00265200"/>
</dbReference>
<evidence type="ECO:0000313" key="2">
    <source>
        <dbReference type="EMBL" id="CEF70320.1"/>
    </source>
</evidence>
<name>A0A090N0A0_STRRB</name>